<dbReference type="PANTHER" id="PTHR11616:SF240">
    <property type="entry name" value="BLOATED TUBULES, ISOFORM B-RELATED"/>
    <property type="match status" value="1"/>
</dbReference>
<evidence type="ECO:0000256" key="1">
    <source>
        <dbReference type="ARBA" id="ARBA00004141"/>
    </source>
</evidence>
<feature type="region of interest" description="Disordered" evidence="6">
    <location>
        <begin position="362"/>
        <end position="400"/>
    </location>
</feature>
<feature type="transmembrane region" description="Helical" evidence="7">
    <location>
        <begin position="745"/>
        <end position="770"/>
    </location>
</feature>
<evidence type="ECO:0000256" key="5">
    <source>
        <dbReference type="ARBA" id="ARBA00023136"/>
    </source>
</evidence>
<comment type="caution">
    <text evidence="8">The sequence shown here is derived from an EMBL/GenBank/DDBJ whole genome shotgun (WGS) entry which is preliminary data.</text>
</comment>
<proteinExistence type="predicted"/>
<name>A0A2C6JN67_9APIC</name>
<keyword evidence="5 7" id="KW-0472">Membrane</keyword>
<feature type="compositionally biased region" description="Basic and acidic residues" evidence="6">
    <location>
        <begin position="1065"/>
        <end position="1092"/>
    </location>
</feature>
<keyword evidence="4 7" id="KW-1133">Transmembrane helix</keyword>
<evidence type="ECO:0000313" key="8">
    <source>
        <dbReference type="EMBL" id="PHJ17691.1"/>
    </source>
</evidence>
<feature type="transmembrane region" description="Helical" evidence="7">
    <location>
        <begin position="447"/>
        <end position="469"/>
    </location>
</feature>
<feature type="compositionally biased region" description="Low complexity" evidence="6">
    <location>
        <begin position="563"/>
        <end position="573"/>
    </location>
</feature>
<feature type="transmembrane region" description="Helical" evidence="7">
    <location>
        <begin position="1200"/>
        <end position="1224"/>
    </location>
</feature>
<feature type="transmembrane region" description="Helical" evidence="7">
    <location>
        <begin position="895"/>
        <end position="919"/>
    </location>
</feature>
<gene>
    <name evidence="8" type="ORF">CSUI_008484</name>
</gene>
<dbReference type="PANTHER" id="PTHR11616">
    <property type="entry name" value="SODIUM/CHLORIDE DEPENDENT TRANSPORTER"/>
    <property type="match status" value="1"/>
</dbReference>
<feature type="compositionally biased region" description="Polar residues" evidence="6">
    <location>
        <begin position="1036"/>
        <end position="1050"/>
    </location>
</feature>
<dbReference type="GO" id="GO:0035725">
    <property type="term" value="P:sodium ion transmembrane transport"/>
    <property type="evidence" value="ECO:0007669"/>
    <property type="project" value="TreeGrafter"/>
</dbReference>
<keyword evidence="2" id="KW-0813">Transport</keyword>
<feature type="transmembrane region" description="Helical" evidence="7">
    <location>
        <begin position="960"/>
        <end position="987"/>
    </location>
</feature>
<feature type="transmembrane region" description="Helical" evidence="7">
    <location>
        <begin position="634"/>
        <end position="653"/>
    </location>
</feature>
<evidence type="ECO:0000313" key="9">
    <source>
        <dbReference type="Proteomes" id="UP000221165"/>
    </source>
</evidence>
<dbReference type="GeneID" id="94431827"/>
<feature type="compositionally biased region" description="Basic and acidic residues" evidence="6">
    <location>
        <begin position="326"/>
        <end position="340"/>
    </location>
</feature>
<feature type="region of interest" description="Disordered" evidence="6">
    <location>
        <begin position="306"/>
        <end position="349"/>
    </location>
</feature>
<dbReference type="PRINTS" id="PR00176">
    <property type="entry name" value="NANEUSMPORT"/>
</dbReference>
<evidence type="ECO:0000256" key="7">
    <source>
        <dbReference type="SAM" id="Phobius"/>
    </source>
</evidence>
<feature type="transmembrane region" description="Helical" evidence="7">
    <location>
        <begin position="665"/>
        <end position="687"/>
    </location>
</feature>
<keyword evidence="3 7" id="KW-0812">Transmembrane</keyword>
<feature type="transmembrane region" description="Helical" evidence="7">
    <location>
        <begin position="715"/>
        <end position="733"/>
    </location>
</feature>
<dbReference type="Proteomes" id="UP000221165">
    <property type="component" value="Unassembled WGS sequence"/>
</dbReference>
<reference evidence="8 9" key="1">
    <citation type="journal article" date="2017" name="Int. J. Parasitol.">
        <title>The genome of the protozoan parasite Cystoisospora suis and a reverse vaccinology approach to identify vaccine candidates.</title>
        <authorList>
            <person name="Palmieri N."/>
            <person name="Shrestha A."/>
            <person name="Ruttkowski B."/>
            <person name="Beck T."/>
            <person name="Vogl C."/>
            <person name="Tomley F."/>
            <person name="Blake D.P."/>
            <person name="Joachim A."/>
        </authorList>
    </citation>
    <scope>NUCLEOTIDE SEQUENCE [LARGE SCALE GENOMIC DNA]</scope>
    <source>
        <strain evidence="8 9">Wien I</strain>
    </source>
</reference>
<feature type="transmembrane region" description="Helical" evidence="7">
    <location>
        <begin position="999"/>
        <end position="1022"/>
    </location>
</feature>
<feature type="transmembrane region" description="Helical" evidence="7">
    <location>
        <begin position="813"/>
        <end position="838"/>
    </location>
</feature>
<dbReference type="EMBL" id="MIGC01004749">
    <property type="protein sequence ID" value="PHJ17691.1"/>
    <property type="molecule type" value="Genomic_DNA"/>
</dbReference>
<feature type="region of interest" description="Disordered" evidence="6">
    <location>
        <begin position="854"/>
        <end position="882"/>
    </location>
</feature>
<dbReference type="Pfam" id="PF00209">
    <property type="entry name" value="SNF"/>
    <property type="match status" value="3"/>
</dbReference>
<evidence type="ECO:0000256" key="6">
    <source>
        <dbReference type="SAM" id="MobiDB-lite"/>
    </source>
</evidence>
<dbReference type="OrthoDB" id="331859at2759"/>
<evidence type="ECO:0000256" key="3">
    <source>
        <dbReference type="ARBA" id="ARBA00022692"/>
    </source>
</evidence>
<feature type="region of interest" description="Disordered" evidence="6">
    <location>
        <begin position="1299"/>
        <end position="1351"/>
    </location>
</feature>
<dbReference type="InterPro" id="IPR000175">
    <property type="entry name" value="Na/ntran_symport"/>
</dbReference>
<protein>
    <submittedName>
        <fullName evidence="8">Sodium:neurotransmitter symporter family protein</fullName>
    </submittedName>
</protein>
<evidence type="ECO:0000256" key="4">
    <source>
        <dbReference type="ARBA" id="ARBA00022989"/>
    </source>
</evidence>
<feature type="transmembrane region" description="Helical" evidence="7">
    <location>
        <begin position="490"/>
        <end position="514"/>
    </location>
</feature>
<sequence>MLGGKPSSSSSSFQAEEGERVVEDQGRQTEEEEEEEHGRDEGFSSSSGRPVRAREEEKRRDEEASSSNSRKIEMQRIVPSSLIREGSLSSVTTPSRDDRRGVHTPYHLSAYPVVSSSPTSASSHVASSPASFSYSPSLHRLHTPTSSSHLLPPFSHVPSPHNGGGVYTPGTPHTTQPVEVLIDNCAYRQQDFFLSPSSFSRPDDPFFPHDQLENPDTCPVCTPVSPILSPRLVRVASPSSCGQKQDVMSLCRKDSLPPVNRMNYYNSRHLLHSDKARGSASGGACSHLCSSPHAYRGWFPSSFRTPGVNRSSSPPSSSRRHPHLHYGTDRRRDSLRGHEEDSTETSSASFPSLLCPCFKSSRHGRGISRRRRSSPLSEEDDGKPSSSSHRHRQHREEDSYLSSSSSSCHVEWDNRLTFVIATIGAAVGIGCVWRFPTYCYKFGGGIFLVPYLLMLFILGIPIHTLEMSLGQVFRGGQMKVLNLISPRLRGLACATILQAFFICSYYSVFLAWGFQYLLSSFHANLPWTVTQDQVDLCSSAHDQEACYHSQVSPSVDRDKKHLSPSLSSFSSSSSSSCVWIRPRTLLGEEARDGGGGVCVADIRGKAKEYFFQDILGLSFFSESSSGDVVPKGEIGLSGYVVLGLFIVWIQIYFSLFKGLQSLTVMVYAAVLLPIASMIFVTISSLTLDGSSSGLRYLFLFDWATLIERPEIWGEAASQVFFSLGVFQGVMAAYASHKKKLTQNTLVDTLIVSGTNTLLSFISGVCTFSIAGHVAKKLGSIDAETGLADLSSINLGGSELVFILYPISLSALPFLPQVFCLLFFISFCLLGITSAISFVQPVIGFLTESKALASSSSSSCSPSSSLSSLSSLSSSSSSLASSSSSRRRSRSRWMKVTFIVSCIGFLLGIPFCMKTGIYLIDTADYQWSVVGITFIGTCECIAFGWIYGLNRQVQCLGGSYLPVYLYAISYLGGIFLAAILLFVVPSSAIASFQLMSYRTYIILSILLSVSLVLTGAAVALYLTPSVVYQKTLMGRSHATSPSAQPGNSSLSQREEEGGGGQLGIPEEGKRKDQEEEEEKERREDSQEKKKTENGHCSSFSCKENGDDDDKSTVVSYQHPLPSSSHEENRSSSSLSPSSLSSTHPNKTSSSHLSLPPRSSPPSLFYTEAKIPLKTRLYWLYIGNIEHLRLNLNAITASNSKFLYLWPVWSLIIKYLSPLVLTFLLFHELGRGAGGTAAASPQASRYVSTETSRLAYQASAGAVLLLILFIVALGIAFPQLFDGLVASERKLEPRMIVIGTGKGEGKEKDEKKTTEKKTERKEDEERRTEKEHEKEEKDKKEEEQGDVKAVMFT</sequence>
<feature type="compositionally biased region" description="Basic and acidic residues" evidence="6">
    <location>
        <begin position="1301"/>
        <end position="1344"/>
    </location>
</feature>
<feature type="compositionally biased region" description="Basic and acidic residues" evidence="6">
    <location>
        <begin position="52"/>
        <end position="63"/>
    </location>
</feature>
<feature type="transmembrane region" description="Helical" evidence="7">
    <location>
        <begin position="1252"/>
        <end position="1279"/>
    </location>
</feature>
<dbReference type="RefSeq" id="XP_067919407.1">
    <property type="nucleotide sequence ID" value="XM_068068616.1"/>
</dbReference>
<dbReference type="InterPro" id="IPR037272">
    <property type="entry name" value="SNS_sf"/>
</dbReference>
<keyword evidence="9" id="KW-1185">Reference proteome</keyword>
<dbReference type="GO" id="GO:0005886">
    <property type="term" value="C:plasma membrane"/>
    <property type="evidence" value="ECO:0007669"/>
    <property type="project" value="TreeGrafter"/>
</dbReference>
<accession>A0A2C6JN67</accession>
<feature type="region of interest" description="Disordered" evidence="6">
    <location>
        <begin position="1"/>
        <end position="173"/>
    </location>
</feature>
<organism evidence="8 9">
    <name type="scientific">Cystoisospora suis</name>
    <dbReference type="NCBI Taxonomy" id="483139"/>
    <lineage>
        <taxon>Eukaryota</taxon>
        <taxon>Sar</taxon>
        <taxon>Alveolata</taxon>
        <taxon>Apicomplexa</taxon>
        <taxon>Conoidasida</taxon>
        <taxon>Coccidia</taxon>
        <taxon>Eucoccidiorida</taxon>
        <taxon>Eimeriorina</taxon>
        <taxon>Sarcocystidae</taxon>
        <taxon>Cystoisospora</taxon>
    </lineage>
</organism>
<feature type="compositionally biased region" description="Basic residues" evidence="6">
    <location>
        <begin position="362"/>
        <end position="373"/>
    </location>
</feature>
<feature type="compositionally biased region" description="Low complexity" evidence="6">
    <location>
        <begin position="1129"/>
        <end position="1157"/>
    </location>
</feature>
<dbReference type="VEuPathDB" id="ToxoDB:CSUI_008484"/>
<dbReference type="SUPFAM" id="SSF161070">
    <property type="entry name" value="SNF-like"/>
    <property type="match status" value="1"/>
</dbReference>
<feature type="transmembrane region" description="Helical" evidence="7">
    <location>
        <begin position="925"/>
        <end position="948"/>
    </location>
</feature>
<feature type="region of interest" description="Disordered" evidence="6">
    <location>
        <begin position="1035"/>
        <end position="1157"/>
    </location>
</feature>
<comment type="subcellular location">
    <subcellularLocation>
        <location evidence="1">Membrane</location>
        <topology evidence="1">Multi-pass membrane protein</topology>
    </subcellularLocation>
</comment>
<feature type="compositionally biased region" description="Basic and acidic residues" evidence="6">
    <location>
        <begin position="17"/>
        <end position="29"/>
    </location>
</feature>
<feature type="region of interest" description="Disordered" evidence="6">
    <location>
        <begin position="551"/>
        <end position="573"/>
    </location>
</feature>
<evidence type="ECO:0000256" key="2">
    <source>
        <dbReference type="ARBA" id="ARBA00022448"/>
    </source>
</evidence>
<dbReference type="PROSITE" id="PS50267">
    <property type="entry name" value="NA_NEUROTRAN_SYMP_3"/>
    <property type="match status" value="1"/>
</dbReference>
<feature type="compositionally biased region" description="Low complexity" evidence="6">
    <location>
        <begin position="109"/>
        <end position="137"/>
    </location>
</feature>